<gene>
    <name evidence="2" type="ORF">AVDCRST_MAG53-1442</name>
</gene>
<feature type="compositionally biased region" description="Basic and acidic residues" evidence="1">
    <location>
        <begin position="20"/>
        <end position="30"/>
    </location>
</feature>
<feature type="compositionally biased region" description="Basic and acidic residues" evidence="1">
    <location>
        <begin position="55"/>
        <end position="65"/>
    </location>
</feature>
<dbReference type="AlphaFoldDB" id="A0A6J4S7C3"/>
<proteinExistence type="predicted"/>
<feature type="region of interest" description="Disordered" evidence="1">
    <location>
        <begin position="1"/>
        <end position="117"/>
    </location>
</feature>
<organism evidence="2">
    <name type="scientific">uncultured Solirubrobacteraceae bacterium</name>
    <dbReference type="NCBI Taxonomy" id="1162706"/>
    <lineage>
        <taxon>Bacteria</taxon>
        <taxon>Bacillati</taxon>
        <taxon>Actinomycetota</taxon>
        <taxon>Thermoleophilia</taxon>
        <taxon>Solirubrobacterales</taxon>
        <taxon>Solirubrobacteraceae</taxon>
        <taxon>environmental samples</taxon>
    </lineage>
</organism>
<sequence length="191" mass="21034">GLPGRAAGKAQGRGAGQDRPAVRDDHGVDRARRRARHPHERAGGDRLSAPGHRRLPADRHGDGRARALHGRRHGHHTQDRGRQLRLPLDDLRGSGHRGSRGRGQRRLGRAGRRGLRRPHPLRGLRLRRDAEGPRLLHLQLQARPVVPVRARGRNAAAQHREGAPAQGKAHRRAADRARARALVPAVGHPDL</sequence>
<feature type="region of interest" description="Disordered" evidence="1">
    <location>
        <begin position="152"/>
        <end position="191"/>
    </location>
</feature>
<feature type="compositionally biased region" description="Basic residues" evidence="1">
    <location>
        <begin position="66"/>
        <end position="75"/>
    </location>
</feature>
<name>A0A6J4S7C3_9ACTN</name>
<feature type="compositionally biased region" description="Basic residues" evidence="1">
    <location>
        <begin position="94"/>
        <end position="117"/>
    </location>
</feature>
<reference evidence="2" key="1">
    <citation type="submission" date="2020-02" db="EMBL/GenBank/DDBJ databases">
        <authorList>
            <person name="Meier V. D."/>
        </authorList>
    </citation>
    <scope>NUCLEOTIDE SEQUENCE</scope>
    <source>
        <strain evidence="2">AVDCRST_MAG53</strain>
    </source>
</reference>
<feature type="compositionally biased region" description="Basic and acidic residues" evidence="1">
    <location>
        <begin position="76"/>
        <end position="93"/>
    </location>
</feature>
<accession>A0A6J4S7C3</accession>
<feature type="non-terminal residue" evidence="2">
    <location>
        <position position="1"/>
    </location>
</feature>
<evidence type="ECO:0000256" key="1">
    <source>
        <dbReference type="SAM" id="MobiDB-lite"/>
    </source>
</evidence>
<feature type="compositionally biased region" description="Low complexity" evidence="1">
    <location>
        <begin position="1"/>
        <end position="12"/>
    </location>
</feature>
<dbReference type="EMBL" id="CADCVR010000044">
    <property type="protein sequence ID" value="CAA9491615.1"/>
    <property type="molecule type" value="Genomic_DNA"/>
</dbReference>
<evidence type="ECO:0000313" key="2">
    <source>
        <dbReference type="EMBL" id="CAA9491615.1"/>
    </source>
</evidence>
<protein>
    <submittedName>
        <fullName evidence="2">Uncharacterized protein</fullName>
    </submittedName>
</protein>
<feature type="non-terminal residue" evidence="2">
    <location>
        <position position="191"/>
    </location>
</feature>